<name>A0A849SN09_UNCEI</name>
<reference evidence="5 6" key="1">
    <citation type="submission" date="2020-04" db="EMBL/GenBank/DDBJ databases">
        <title>Metagenomic profiling of ammonia- and methane-oxidizing microorganisms in a Dutch drinking water treatment plant.</title>
        <authorList>
            <person name="Poghosyan L."/>
            <person name="Leucker S."/>
        </authorList>
    </citation>
    <scope>NUCLEOTIDE SEQUENCE [LARGE SCALE GENOMIC DNA]</scope>
    <source>
        <strain evidence="5">S-RSF-IL-03</strain>
    </source>
</reference>
<dbReference type="Proteomes" id="UP000580839">
    <property type="component" value="Unassembled WGS sequence"/>
</dbReference>
<dbReference type="PANTHER" id="PTHR30480:SF16">
    <property type="entry name" value="GLYCOSIDE HYDROLASE FAMILY 3 DOMAIN PROTEIN"/>
    <property type="match status" value="1"/>
</dbReference>
<evidence type="ECO:0000256" key="2">
    <source>
        <dbReference type="ARBA" id="ARBA00022801"/>
    </source>
</evidence>
<evidence type="ECO:0000313" key="6">
    <source>
        <dbReference type="Proteomes" id="UP000580839"/>
    </source>
</evidence>
<dbReference type="InterPro" id="IPR036962">
    <property type="entry name" value="Glyco_hydro_3_N_sf"/>
</dbReference>
<dbReference type="InterPro" id="IPR001764">
    <property type="entry name" value="Glyco_hydro_3_N"/>
</dbReference>
<evidence type="ECO:0000313" key="5">
    <source>
        <dbReference type="EMBL" id="NOT32820.1"/>
    </source>
</evidence>
<feature type="non-terminal residue" evidence="5">
    <location>
        <position position="1"/>
    </location>
</feature>
<proteinExistence type="inferred from homology"/>
<dbReference type="EMBL" id="JABFRW010000014">
    <property type="protein sequence ID" value="NOT32820.1"/>
    <property type="molecule type" value="Genomic_DNA"/>
</dbReference>
<dbReference type="GO" id="GO:0005975">
    <property type="term" value="P:carbohydrate metabolic process"/>
    <property type="evidence" value="ECO:0007669"/>
    <property type="project" value="InterPro"/>
</dbReference>
<feature type="domain" description="Glycoside hydrolase family 3 N-terminal" evidence="4">
    <location>
        <begin position="1"/>
        <end position="173"/>
    </location>
</feature>
<evidence type="ECO:0000256" key="3">
    <source>
        <dbReference type="ARBA" id="ARBA00023295"/>
    </source>
</evidence>
<dbReference type="Gene3D" id="3.20.20.300">
    <property type="entry name" value="Glycoside hydrolase, family 3, N-terminal domain"/>
    <property type="match status" value="1"/>
</dbReference>
<evidence type="ECO:0000259" key="4">
    <source>
        <dbReference type="Pfam" id="PF00933"/>
    </source>
</evidence>
<keyword evidence="3" id="KW-0326">Glycosidase</keyword>
<dbReference type="InterPro" id="IPR017853">
    <property type="entry name" value="GH"/>
</dbReference>
<keyword evidence="2 5" id="KW-0378">Hydrolase</keyword>
<dbReference type="PANTHER" id="PTHR30480">
    <property type="entry name" value="BETA-HEXOSAMINIDASE-RELATED"/>
    <property type="match status" value="1"/>
</dbReference>
<protein>
    <submittedName>
        <fullName evidence="5">Glycoside hydrolase family 3 protein</fullName>
    </submittedName>
</protein>
<dbReference type="AlphaFoldDB" id="A0A849SN09"/>
<comment type="caution">
    <text evidence="5">The sequence shown here is derived from an EMBL/GenBank/DDBJ whole genome shotgun (WGS) entry which is preliminary data.</text>
</comment>
<dbReference type="InterPro" id="IPR050226">
    <property type="entry name" value="NagZ_Beta-hexosaminidase"/>
</dbReference>
<gene>
    <name evidence="5" type="ORF">HOP12_01485</name>
</gene>
<comment type="similarity">
    <text evidence="1">Belongs to the glycosyl hydrolase 3 family.</text>
</comment>
<dbReference type="Pfam" id="PF00933">
    <property type="entry name" value="Glyco_hydro_3"/>
    <property type="match status" value="1"/>
</dbReference>
<evidence type="ECO:0000256" key="1">
    <source>
        <dbReference type="ARBA" id="ARBA00005336"/>
    </source>
</evidence>
<organism evidence="5 6">
    <name type="scientific">Eiseniibacteriota bacterium</name>
    <dbReference type="NCBI Taxonomy" id="2212470"/>
    <lineage>
        <taxon>Bacteria</taxon>
        <taxon>Candidatus Eiseniibacteriota</taxon>
    </lineage>
</organism>
<dbReference type="GO" id="GO:0009254">
    <property type="term" value="P:peptidoglycan turnover"/>
    <property type="evidence" value="ECO:0007669"/>
    <property type="project" value="TreeGrafter"/>
</dbReference>
<dbReference type="GO" id="GO:0004553">
    <property type="term" value="F:hydrolase activity, hydrolyzing O-glycosyl compounds"/>
    <property type="evidence" value="ECO:0007669"/>
    <property type="project" value="InterPro"/>
</dbReference>
<accession>A0A849SN09</accession>
<sequence length="364" mass="39308">GFEWDFAPVADVHSEPLNPVIGPRAFGHDPAAVSAMVGAWLRGFRAEGLAACLKHFPGHGDTVLDSHLELPRCDADRATLEARELRPFRDHLSAAASIMTAHVVYPAFDAERPATYSPAIGRTLLRDTLGFGGVAITDALEMKGAARDLDAAERGRLAIEAGCDLLLFAFHDEAIRRARLMLANAVIDGGLDRPSFDAGRPRLAEFDRDHLEPSGLELERPLENLTPADWVPRLRAIIDRGLAVRGAWPSLAGDAALHVSEPEYPRCESLLARLRNAGMPLTDEPARATVRLVAVMTRVPVPAEEVARLRSLAAAQPLVLVSLQSDAVLDQVPEAALRIAASDATDLTRERVVARLLSERGGRA</sequence>
<dbReference type="SUPFAM" id="SSF51445">
    <property type="entry name" value="(Trans)glycosidases"/>
    <property type="match status" value="1"/>
</dbReference>